<keyword evidence="15" id="KW-1185">Reference proteome</keyword>
<evidence type="ECO:0000256" key="7">
    <source>
        <dbReference type="ARBA" id="ARBA00022989"/>
    </source>
</evidence>
<dbReference type="KEGG" id="aten:116305016"/>
<dbReference type="Proteomes" id="UP000515163">
    <property type="component" value="Unplaced"/>
</dbReference>
<accession>A0A6P8IUG2</accession>
<dbReference type="GeneID" id="116305016"/>
<dbReference type="InterPro" id="IPR000301">
    <property type="entry name" value="Tetraspanin_animals"/>
</dbReference>
<proteinExistence type="inferred from homology"/>
<dbReference type="AlphaFoldDB" id="A0A6P8IUG2"/>
<dbReference type="InterPro" id="IPR018499">
    <property type="entry name" value="Tetraspanin/Peripherin"/>
</dbReference>
<evidence type="ECO:0000256" key="4">
    <source>
        <dbReference type="ARBA" id="ARBA00022475"/>
    </source>
</evidence>
<name>A0A6P8IUG2_ACTTE</name>
<feature type="disulfide bond" evidence="13">
    <location>
        <begin position="150"/>
        <end position="166"/>
    </location>
</feature>
<evidence type="ECO:0000313" key="15">
    <source>
        <dbReference type="Proteomes" id="UP000515163"/>
    </source>
</evidence>
<evidence type="ECO:0000256" key="14">
    <source>
        <dbReference type="RuleBase" id="RU361218"/>
    </source>
</evidence>
<keyword evidence="5 14" id="KW-0812">Transmembrane</keyword>
<evidence type="ECO:0000256" key="3">
    <source>
        <dbReference type="ARBA" id="ARBA00006840"/>
    </source>
</evidence>
<dbReference type="PANTHER" id="PTHR19282">
    <property type="entry name" value="TETRASPANIN"/>
    <property type="match status" value="1"/>
</dbReference>
<dbReference type="PRINTS" id="PR00259">
    <property type="entry name" value="TMFOUR"/>
</dbReference>
<comment type="function">
    <text evidence="11">Part of TspanC8 subgroup, composed of 6 members that interact with the transmembrane metalloprotease ADAM10. This interaction is required for ADAM10 exit from the endoplasmic reticulum and for enzymatic maturation and trafficking to the cell surface as well as substrate specificity. Different TspanC8/ADAM10 complexes have distinct substrates. Promotes ADAM10-mediated cleavage of CDH2. Negatively regulates ligand-induced Notch activity probably by regulating ADAM10 activity.</text>
</comment>
<comment type="subcellular location">
    <subcellularLocation>
        <location evidence="2">Cell membrane</location>
        <topology evidence="2">Multi-pass membrane protein</topology>
    </subcellularLocation>
    <subcellularLocation>
        <location evidence="1">Late endosome membrane</location>
    </subcellularLocation>
    <subcellularLocation>
        <location evidence="14">Membrane</location>
        <topology evidence="14">Multi-pass membrane protein</topology>
    </subcellularLocation>
</comment>
<keyword evidence="8 14" id="KW-0472">Membrane</keyword>
<comment type="similarity">
    <text evidence="3 14">Belongs to the tetraspanin (TM4SF) family.</text>
</comment>
<keyword evidence="4" id="KW-1003">Cell membrane</keyword>
<gene>
    <name evidence="16" type="primary">LOC116305016</name>
</gene>
<organism evidence="15 16">
    <name type="scientific">Actinia tenebrosa</name>
    <name type="common">Australian red waratah sea anemone</name>
    <dbReference type="NCBI Taxonomy" id="6105"/>
    <lineage>
        <taxon>Eukaryota</taxon>
        <taxon>Metazoa</taxon>
        <taxon>Cnidaria</taxon>
        <taxon>Anthozoa</taxon>
        <taxon>Hexacorallia</taxon>
        <taxon>Actiniaria</taxon>
        <taxon>Actiniidae</taxon>
        <taxon>Actinia</taxon>
    </lineage>
</organism>
<dbReference type="RefSeq" id="XP_031570694.1">
    <property type="nucleotide sequence ID" value="XM_031714834.1"/>
</dbReference>
<protein>
    <recommendedName>
        <fullName evidence="14">Tetraspanin</fullName>
    </recommendedName>
</protein>
<feature type="transmembrane region" description="Helical" evidence="14">
    <location>
        <begin position="92"/>
        <end position="112"/>
    </location>
</feature>
<evidence type="ECO:0000256" key="2">
    <source>
        <dbReference type="ARBA" id="ARBA00004651"/>
    </source>
</evidence>
<evidence type="ECO:0000256" key="1">
    <source>
        <dbReference type="ARBA" id="ARBA00004414"/>
    </source>
</evidence>
<evidence type="ECO:0000256" key="6">
    <source>
        <dbReference type="ARBA" id="ARBA00022753"/>
    </source>
</evidence>
<keyword evidence="10" id="KW-0325">Glycoprotein</keyword>
<evidence type="ECO:0000256" key="9">
    <source>
        <dbReference type="ARBA" id="ARBA00023157"/>
    </source>
</evidence>
<evidence type="ECO:0000256" key="12">
    <source>
        <dbReference type="ARBA" id="ARBA00065909"/>
    </source>
</evidence>
<dbReference type="PIRSF" id="PIRSF002419">
    <property type="entry name" value="Tetraspanin"/>
    <property type="match status" value="1"/>
</dbReference>
<dbReference type="PANTHER" id="PTHR19282:SF431">
    <property type="entry name" value="TETRASPANIN 26A, ISOFORM B-RELATED"/>
    <property type="match status" value="1"/>
</dbReference>
<evidence type="ECO:0000256" key="13">
    <source>
        <dbReference type="PIRSR" id="PIRSR002419-1"/>
    </source>
</evidence>
<dbReference type="SUPFAM" id="SSF48652">
    <property type="entry name" value="Tetraspanin"/>
    <property type="match status" value="1"/>
</dbReference>
<evidence type="ECO:0000256" key="5">
    <source>
        <dbReference type="ARBA" id="ARBA00022692"/>
    </source>
</evidence>
<evidence type="ECO:0000256" key="8">
    <source>
        <dbReference type="ARBA" id="ARBA00023136"/>
    </source>
</evidence>
<dbReference type="InParanoid" id="A0A6P8IUG2"/>
<feature type="transmembrane region" description="Helical" evidence="14">
    <location>
        <begin position="59"/>
        <end position="80"/>
    </location>
</feature>
<keyword evidence="9 13" id="KW-1015">Disulfide bond</keyword>
<feature type="transmembrane region" description="Helical" evidence="14">
    <location>
        <begin position="17"/>
        <end position="39"/>
    </location>
</feature>
<dbReference type="GO" id="GO:0031902">
    <property type="term" value="C:late endosome membrane"/>
    <property type="evidence" value="ECO:0007669"/>
    <property type="project" value="UniProtKB-SubCell"/>
</dbReference>
<dbReference type="FunFam" id="1.10.1450.10:FF:000011">
    <property type="entry name" value="Tetraspanin"/>
    <property type="match status" value="1"/>
</dbReference>
<comment type="subunit">
    <text evidence="12">Interacts with ADAM10; the interaction influences ADAM10 substrate specificity, endocytosis and turnover.</text>
</comment>
<reference evidence="16" key="1">
    <citation type="submission" date="2025-08" db="UniProtKB">
        <authorList>
            <consortium name="RefSeq"/>
        </authorList>
    </citation>
    <scope>IDENTIFICATION</scope>
</reference>
<keyword evidence="7 14" id="KW-1133">Transmembrane helix</keyword>
<dbReference type="Pfam" id="PF00335">
    <property type="entry name" value="Tetraspanin"/>
    <property type="match status" value="1"/>
</dbReference>
<dbReference type="GO" id="GO:0005886">
    <property type="term" value="C:plasma membrane"/>
    <property type="evidence" value="ECO:0007669"/>
    <property type="project" value="UniProtKB-SubCell"/>
</dbReference>
<feature type="transmembrane region" description="Helical" evidence="14">
    <location>
        <begin position="228"/>
        <end position="253"/>
    </location>
</feature>
<dbReference type="GO" id="GO:0051604">
    <property type="term" value="P:protein maturation"/>
    <property type="evidence" value="ECO:0007669"/>
    <property type="project" value="UniProtKB-ARBA"/>
</dbReference>
<evidence type="ECO:0000256" key="10">
    <source>
        <dbReference type="ARBA" id="ARBA00023180"/>
    </source>
</evidence>
<sequence>MYNAEEPKNVISKCLKYFLFAFNLFYWAIGGVMLGIGIWSITQKSSYKELSSIATDPAVILVTVGCLIIIISFFGTVGALRENICLLETYKWMMVIIVILEILGGLLAFAFWPEVRDSIETQIKKGIVNYRDDIDLQNVIDGIQEKFKCCGSSNVNDWNINQYFKCNGPSPEECGVPHSCCVKTEGQSINVQCGWNVRHKHRLILAKEKKIYIVGCLDAVIIWFRDHLYVVGALAIAFAFPQFLGIILTHIFVGQIKEQIAECSKPPMYKYRPDRTPLTSDYIQ</sequence>
<dbReference type="GO" id="GO:0019899">
    <property type="term" value="F:enzyme binding"/>
    <property type="evidence" value="ECO:0007669"/>
    <property type="project" value="UniProtKB-ARBA"/>
</dbReference>
<dbReference type="OrthoDB" id="2014092at2759"/>
<dbReference type="InterPro" id="IPR008952">
    <property type="entry name" value="Tetraspanin_EC2_sf"/>
</dbReference>
<keyword evidence="6" id="KW-0967">Endosome</keyword>
<evidence type="ECO:0000256" key="11">
    <source>
        <dbReference type="ARBA" id="ARBA00056423"/>
    </source>
</evidence>
<evidence type="ECO:0000313" key="16">
    <source>
        <dbReference type="RefSeq" id="XP_031570694.1"/>
    </source>
</evidence>
<dbReference type="Gene3D" id="1.10.1450.10">
    <property type="entry name" value="Tetraspanin"/>
    <property type="match status" value="1"/>
</dbReference>